<dbReference type="Proteomes" id="UP000051638">
    <property type="component" value="Unassembled WGS sequence"/>
</dbReference>
<name>A0A0R2DH12_9LACO</name>
<dbReference type="PATRIC" id="fig|1423796.3.peg.494"/>
<dbReference type="EC" id="5.4.4.2" evidence="3"/>
<evidence type="ECO:0000256" key="3">
    <source>
        <dbReference type="ARBA" id="ARBA00012824"/>
    </source>
</evidence>
<comment type="catalytic activity">
    <reaction evidence="1">
        <text>chorismate = isochorismate</text>
        <dbReference type="Rhea" id="RHEA:18985"/>
        <dbReference type="ChEBI" id="CHEBI:29748"/>
        <dbReference type="ChEBI" id="CHEBI:29780"/>
        <dbReference type="EC" id="5.4.4.2"/>
    </reaction>
</comment>
<evidence type="ECO:0000256" key="4">
    <source>
        <dbReference type="ARBA" id="ARBA00023235"/>
    </source>
</evidence>
<gene>
    <name evidence="7" type="ORF">FC24_GL000480</name>
</gene>
<feature type="domain" description="Chorismate-utilising enzyme C-terminal" evidence="6">
    <location>
        <begin position="164"/>
        <end position="418"/>
    </location>
</feature>
<dbReference type="Pfam" id="PF00425">
    <property type="entry name" value="Chorismate_bind"/>
    <property type="match status" value="1"/>
</dbReference>
<dbReference type="Gene3D" id="3.60.120.10">
    <property type="entry name" value="Anthranilate synthase"/>
    <property type="match status" value="1"/>
</dbReference>
<dbReference type="STRING" id="1423796.FC24_GL000480"/>
<comment type="similarity">
    <text evidence="2">Belongs to the isochorismate synthase family.</text>
</comment>
<keyword evidence="8" id="KW-1185">Reference proteome</keyword>
<dbReference type="GO" id="GO:0008909">
    <property type="term" value="F:isochorismate synthase activity"/>
    <property type="evidence" value="ECO:0007669"/>
    <property type="project" value="UniProtKB-EC"/>
</dbReference>
<dbReference type="SUPFAM" id="SSF56322">
    <property type="entry name" value="ADC synthase"/>
    <property type="match status" value="1"/>
</dbReference>
<dbReference type="InterPro" id="IPR015890">
    <property type="entry name" value="Chorismate_C"/>
</dbReference>
<dbReference type="NCBIfam" id="TIGR00543">
    <property type="entry name" value="isochor_syn"/>
    <property type="match status" value="1"/>
</dbReference>
<keyword evidence="4" id="KW-0413">Isomerase</keyword>
<reference evidence="7 8" key="1">
    <citation type="journal article" date="2015" name="Genome Announc.">
        <title>Expanding the biotechnology potential of lactobacilli through comparative genomics of 213 strains and associated genera.</title>
        <authorList>
            <person name="Sun Z."/>
            <person name="Harris H.M."/>
            <person name="McCann A."/>
            <person name="Guo C."/>
            <person name="Argimon S."/>
            <person name="Zhang W."/>
            <person name="Yang X."/>
            <person name="Jeffery I.B."/>
            <person name="Cooney J.C."/>
            <person name="Kagawa T.F."/>
            <person name="Liu W."/>
            <person name="Song Y."/>
            <person name="Salvetti E."/>
            <person name="Wrobel A."/>
            <person name="Rasinkangas P."/>
            <person name="Parkhill J."/>
            <person name="Rea M.C."/>
            <person name="O'Sullivan O."/>
            <person name="Ritari J."/>
            <person name="Douillard F.P."/>
            <person name="Paul Ross R."/>
            <person name="Yang R."/>
            <person name="Briner A.E."/>
            <person name="Felis G.E."/>
            <person name="de Vos W.M."/>
            <person name="Barrangou R."/>
            <person name="Klaenhammer T.R."/>
            <person name="Caufield P.W."/>
            <person name="Cui Y."/>
            <person name="Zhang H."/>
            <person name="O'Toole P.W."/>
        </authorList>
    </citation>
    <scope>NUCLEOTIDE SEQUENCE [LARGE SCALE GENOMIC DNA]</scope>
    <source>
        <strain evidence="7 8">DSM 20253</strain>
    </source>
</reference>
<evidence type="ECO:0000313" key="7">
    <source>
        <dbReference type="EMBL" id="KRM99283.1"/>
    </source>
</evidence>
<organism evidence="7 8">
    <name type="scientific">Loigolactobacillus rennini DSM 20253</name>
    <dbReference type="NCBI Taxonomy" id="1423796"/>
    <lineage>
        <taxon>Bacteria</taxon>
        <taxon>Bacillati</taxon>
        <taxon>Bacillota</taxon>
        <taxon>Bacilli</taxon>
        <taxon>Lactobacillales</taxon>
        <taxon>Lactobacillaceae</taxon>
        <taxon>Loigolactobacillus</taxon>
    </lineage>
</organism>
<dbReference type="RefSeq" id="WP_057873337.1">
    <property type="nucleotide sequence ID" value="NZ_AYYI01000017.1"/>
</dbReference>
<dbReference type="PANTHER" id="PTHR42839">
    <property type="entry name" value="ISOCHORISMATE SYNTHASE ENTC"/>
    <property type="match status" value="1"/>
</dbReference>
<sequence>MLQVRTQTISLSSAQWQTLEKQALALSRYIVFESADQTSAWYGFGATAICKPANNAAGYQKVANWLAGLHQQMINSINPEMLAILGSFTFMKIGKQQHNDWQKLRNGYFILPRFLIKKTAQKTDLIETTEQQFATADIVQDFKQYLPQTKVANNLDKLSYYADAKTWQRHVAEIVQQIQGRSTLEKVVLARTLQVNNEMDFDYAKILTRLRQKQLAVYHLVLKVDHQLFVSATPERLVKLTASVLQTAAVAGTAPRGVEKYQDQALGTALLQDKKNRSEQQIVVAEIKRRLTPLTTHLEIPDEPILLKSQRVQHLYTPIRAHLAANENIFTLIAALHPTPALGGYPKEAALTLIRRWEPDFRGLFGAPFGYVTFAGTGEFAVAIRSMLIHGQRAKLFAGAGIVAASDPKQEVQETSLKFEPMLTLLQ</sequence>
<dbReference type="InterPro" id="IPR004561">
    <property type="entry name" value="IsoChor_synthase"/>
</dbReference>
<dbReference type="PANTHER" id="PTHR42839:SF1">
    <property type="entry name" value="ISOCHORISMATE SYNTHASE MENF"/>
    <property type="match status" value="1"/>
</dbReference>
<dbReference type="GO" id="GO:0009697">
    <property type="term" value="P:salicylic acid biosynthetic process"/>
    <property type="evidence" value="ECO:0007669"/>
    <property type="project" value="TreeGrafter"/>
</dbReference>
<evidence type="ECO:0000256" key="1">
    <source>
        <dbReference type="ARBA" id="ARBA00000799"/>
    </source>
</evidence>
<dbReference type="EMBL" id="AYYI01000017">
    <property type="protein sequence ID" value="KRM99283.1"/>
    <property type="molecule type" value="Genomic_DNA"/>
</dbReference>
<comment type="caution">
    <text evidence="7">The sequence shown here is derived from an EMBL/GenBank/DDBJ whole genome shotgun (WGS) entry which is preliminary data.</text>
</comment>
<dbReference type="OrthoDB" id="9803598at2"/>
<dbReference type="InterPro" id="IPR005801">
    <property type="entry name" value="ADC_synthase"/>
</dbReference>
<evidence type="ECO:0000259" key="6">
    <source>
        <dbReference type="Pfam" id="PF00425"/>
    </source>
</evidence>
<evidence type="ECO:0000256" key="2">
    <source>
        <dbReference type="ARBA" id="ARBA00005297"/>
    </source>
</evidence>
<protein>
    <recommendedName>
        <fullName evidence="3">isochorismate synthase</fullName>
        <ecNumber evidence="3">5.4.4.2</ecNumber>
    </recommendedName>
    <alternativeName>
        <fullName evidence="5">Isochorismate mutase</fullName>
    </alternativeName>
</protein>
<evidence type="ECO:0000313" key="8">
    <source>
        <dbReference type="Proteomes" id="UP000051638"/>
    </source>
</evidence>
<proteinExistence type="inferred from homology"/>
<dbReference type="AlphaFoldDB" id="A0A0R2DH12"/>
<accession>A0A0R2DH12</accession>
<evidence type="ECO:0000256" key="5">
    <source>
        <dbReference type="ARBA" id="ARBA00041564"/>
    </source>
</evidence>